<gene>
    <name evidence="1" type="ORF">E3U43_004606</name>
</gene>
<proteinExistence type="predicted"/>
<evidence type="ECO:0000313" key="2">
    <source>
        <dbReference type="Proteomes" id="UP000793456"/>
    </source>
</evidence>
<dbReference type="EMBL" id="CM011693">
    <property type="protein sequence ID" value="TMS05356.1"/>
    <property type="molecule type" value="Genomic_DNA"/>
</dbReference>
<name>A0ACD3QF91_LARCR</name>
<organism evidence="1 2">
    <name type="scientific">Larimichthys crocea</name>
    <name type="common">Large yellow croaker</name>
    <name type="synonym">Pseudosciaena crocea</name>
    <dbReference type="NCBI Taxonomy" id="215358"/>
    <lineage>
        <taxon>Eukaryota</taxon>
        <taxon>Metazoa</taxon>
        <taxon>Chordata</taxon>
        <taxon>Craniata</taxon>
        <taxon>Vertebrata</taxon>
        <taxon>Euteleostomi</taxon>
        <taxon>Actinopterygii</taxon>
        <taxon>Neopterygii</taxon>
        <taxon>Teleostei</taxon>
        <taxon>Neoteleostei</taxon>
        <taxon>Acanthomorphata</taxon>
        <taxon>Eupercaria</taxon>
        <taxon>Sciaenidae</taxon>
        <taxon>Larimichthys</taxon>
    </lineage>
</organism>
<accession>A0ACD3QF91</accession>
<comment type="caution">
    <text evidence="1">The sequence shown here is derived from an EMBL/GenBank/DDBJ whole genome shotgun (WGS) entry which is preliminary data.</text>
</comment>
<keyword evidence="2" id="KW-1185">Reference proteome</keyword>
<evidence type="ECO:0000313" key="1">
    <source>
        <dbReference type="EMBL" id="TMS05356.1"/>
    </source>
</evidence>
<protein>
    <submittedName>
        <fullName evidence="1">Uncharacterized protein</fullName>
    </submittedName>
</protein>
<sequence length="73" mass="8211">MSVREGSSTSDPQGCQNPACKRQKKEVSAQIKRLRKLQAQHQPSSSSEDQEEPQQQPQPQKKQPWPSEAKGVK</sequence>
<dbReference type="Proteomes" id="UP000793456">
    <property type="component" value="Chromosome XX"/>
</dbReference>
<reference evidence="1" key="1">
    <citation type="submission" date="2018-11" db="EMBL/GenBank/DDBJ databases">
        <title>The sequence and de novo assembly of Larimichthys crocea genome using PacBio and Hi-C technologies.</title>
        <authorList>
            <person name="Xu P."/>
            <person name="Chen B."/>
            <person name="Zhou Z."/>
            <person name="Ke Q."/>
            <person name="Wu Y."/>
            <person name="Bai H."/>
            <person name="Pu F."/>
        </authorList>
    </citation>
    <scope>NUCLEOTIDE SEQUENCE</scope>
    <source>
        <tissue evidence="1">Muscle</tissue>
    </source>
</reference>